<organism evidence="1">
    <name type="scientific">Anatid alphaherpesvirus 2</name>
    <dbReference type="NCBI Taxonomy" id="3080522"/>
    <lineage>
        <taxon>Viruses</taxon>
        <taxon>Duplodnaviria</taxon>
        <taxon>Heunggongvirae</taxon>
        <taxon>Peploviricota</taxon>
        <taxon>Herviviricetes</taxon>
        <taxon>Herpesvirales</taxon>
        <taxon>Orthoherpesviridae</taxon>
        <taxon>Alphaherpesvirinae</taxon>
    </lineage>
</organism>
<sequence length="269" mass="29622">MGVAIITLVTLLDEKNRLPGRSRDATSSLWTFLIRQCAQFIDDKLGTPVVVRSADLCRFARPLLSIPRNNRPVIRTAQPAGFGIQGTGQAGLTDSYLIRLYEDGEGCSTEWRDILSGYLLLDSGDVGEGPYNLWIIGAADVCRSAIEFIPIPKRMFAVKVGGLWSGMPWEMPPAIPTILESAWEPKFDRQEDKRDFDEAGMACVYRVIGPAADPLKPMHPIDAQGPREGWVEAICCCRCRRRPSNKAVALIHPKYLHPVGDGRADGASS</sequence>
<proteinExistence type="predicted"/>
<accession>A0AAU0K7C1</accession>
<reference evidence="1" key="1">
    <citation type="submission" date="2024-06" db="EMBL/GenBank/DDBJ databases">
        <title>Multidecadal high mortality disease events in Australian domestic geese associated with an alphaherpesvirus, designated Anatid alphaherpesvirus 2.</title>
        <authorList>
            <person name="Kelly-Bosma M."/>
            <person name="Neave M.J."/>
        </authorList>
    </citation>
    <scope>NUCLEOTIDE SEQUENCE</scope>
    <source>
        <strain evidence="1">ACDP 22-00165</strain>
    </source>
</reference>
<dbReference type="InterPro" id="IPR003485">
    <property type="entry name" value="Herpes_US2_varicellovirus"/>
</dbReference>
<dbReference type="Pfam" id="PF02476">
    <property type="entry name" value="US2"/>
    <property type="match status" value="1"/>
</dbReference>
<protein>
    <submittedName>
        <fullName evidence="1">US2 family protein</fullName>
    </submittedName>
</protein>
<name>A0AAU0K7C1_9ALPH</name>
<evidence type="ECO:0000313" key="1">
    <source>
        <dbReference type="EMBL" id="WOL23357.1"/>
    </source>
</evidence>
<dbReference type="EMBL" id="OR540300">
    <property type="protein sequence ID" value="WOL23357.1"/>
    <property type="molecule type" value="Genomic_DNA"/>
</dbReference>